<reference evidence="2" key="2">
    <citation type="submission" date="2013-04" db="UniProtKB">
        <authorList>
            <consortium name="EnsemblPlants"/>
        </authorList>
    </citation>
    <scope>IDENTIFICATION</scope>
</reference>
<keyword evidence="3" id="KW-1185">Reference proteome</keyword>
<sequence length="106" mass="11069">MGPAVTAGTLEVGGDGRNAEGSAPLGPRWRAAGRIDVVAGEARGGRSTLWPMRLGAAHLPPSTLSTLRWPYPPSASIASLRRPHPPSAGDTPSLRRRRPVPSAPIH</sequence>
<feature type="region of interest" description="Disordered" evidence="1">
    <location>
        <begin position="73"/>
        <end position="106"/>
    </location>
</feature>
<dbReference type="Gramene" id="OB11G19530.1">
    <property type="protein sequence ID" value="OB11G19530.1"/>
    <property type="gene ID" value="OB11G19530"/>
</dbReference>
<evidence type="ECO:0000256" key="1">
    <source>
        <dbReference type="SAM" id="MobiDB-lite"/>
    </source>
</evidence>
<evidence type="ECO:0000313" key="2">
    <source>
        <dbReference type="EnsemblPlants" id="OB11G19530.1"/>
    </source>
</evidence>
<protein>
    <submittedName>
        <fullName evidence="2">Uncharacterized protein</fullName>
    </submittedName>
</protein>
<name>J3N817_ORYBR</name>
<reference evidence="2" key="1">
    <citation type="journal article" date="2013" name="Nat. Commun.">
        <title>Whole-genome sequencing of Oryza brachyantha reveals mechanisms underlying Oryza genome evolution.</title>
        <authorList>
            <person name="Chen J."/>
            <person name="Huang Q."/>
            <person name="Gao D."/>
            <person name="Wang J."/>
            <person name="Lang Y."/>
            <person name="Liu T."/>
            <person name="Li B."/>
            <person name="Bai Z."/>
            <person name="Luis Goicoechea J."/>
            <person name="Liang C."/>
            <person name="Chen C."/>
            <person name="Zhang W."/>
            <person name="Sun S."/>
            <person name="Liao Y."/>
            <person name="Zhang X."/>
            <person name="Yang L."/>
            <person name="Song C."/>
            <person name="Wang M."/>
            <person name="Shi J."/>
            <person name="Liu G."/>
            <person name="Liu J."/>
            <person name="Zhou H."/>
            <person name="Zhou W."/>
            <person name="Yu Q."/>
            <person name="An N."/>
            <person name="Chen Y."/>
            <person name="Cai Q."/>
            <person name="Wang B."/>
            <person name="Liu B."/>
            <person name="Min J."/>
            <person name="Huang Y."/>
            <person name="Wu H."/>
            <person name="Li Z."/>
            <person name="Zhang Y."/>
            <person name="Yin Y."/>
            <person name="Song W."/>
            <person name="Jiang J."/>
            <person name="Jackson S.A."/>
            <person name="Wing R.A."/>
            <person name="Wang J."/>
            <person name="Chen M."/>
        </authorList>
    </citation>
    <scope>NUCLEOTIDE SEQUENCE [LARGE SCALE GENOMIC DNA]</scope>
    <source>
        <strain evidence="2">cv. IRGC 101232</strain>
    </source>
</reference>
<proteinExistence type="predicted"/>
<evidence type="ECO:0000313" key="3">
    <source>
        <dbReference type="Proteomes" id="UP000006038"/>
    </source>
</evidence>
<feature type="region of interest" description="Disordered" evidence="1">
    <location>
        <begin position="1"/>
        <end position="26"/>
    </location>
</feature>
<dbReference type="AlphaFoldDB" id="J3N817"/>
<dbReference type="EnsemblPlants" id="OB11G19530.1">
    <property type="protein sequence ID" value="OB11G19530.1"/>
    <property type="gene ID" value="OB11G19530"/>
</dbReference>
<organism evidence="2">
    <name type="scientific">Oryza brachyantha</name>
    <name type="common">malo sina</name>
    <dbReference type="NCBI Taxonomy" id="4533"/>
    <lineage>
        <taxon>Eukaryota</taxon>
        <taxon>Viridiplantae</taxon>
        <taxon>Streptophyta</taxon>
        <taxon>Embryophyta</taxon>
        <taxon>Tracheophyta</taxon>
        <taxon>Spermatophyta</taxon>
        <taxon>Magnoliopsida</taxon>
        <taxon>Liliopsida</taxon>
        <taxon>Poales</taxon>
        <taxon>Poaceae</taxon>
        <taxon>BOP clade</taxon>
        <taxon>Oryzoideae</taxon>
        <taxon>Oryzeae</taxon>
        <taxon>Oryzinae</taxon>
        <taxon>Oryza</taxon>
    </lineage>
</organism>
<accession>J3N817</accession>
<dbReference type="Proteomes" id="UP000006038">
    <property type="component" value="Chromosome 11"/>
</dbReference>
<dbReference type="HOGENOM" id="CLU_2227279_0_0_1"/>